<gene>
    <name evidence="2" type="ORF">ERS686654_01301</name>
</gene>
<sequence length="376" mass="43094">MDYAGREILIMDCMDILQDVKDDYLKYVTNLVKQGDIYVDHYDLEETFSLIFDSLYSQKSDNSLILKDVYKLFNDDKNYTKYIILNSFFFLLKRFSLAVKNIAKAIDYIIYLQNAIEAFGKLFIKAKILDEEENDEEKIINFNADANSMFFSSSIDQFKHVKALNESIDFLNLYNGVPIKCSGRIVEIDENNILCEVTLMQIVAMKEEGNAYIVKKDGLLRNTKANILSINLSNNTVLLGNFVHIEKMLANQRRYPRVHPNALTRVTLKNKNGTIINGKLYDISQGGIGVVSLENGKFSSGDDLIAEFELTMPKDGKKIKVCLEVCLVIALNYQGSMRYCCEIIKEQAVKQDIIEFAKQREIETLEELNNKVKLYA</sequence>
<protein>
    <submittedName>
        <fullName evidence="2">Type IV pilus assembly protein PilZ</fullName>
    </submittedName>
</protein>
<dbReference type="InterPro" id="IPR009875">
    <property type="entry name" value="PilZ_domain"/>
</dbReference>
<dbReference type="Proteomes" id="UP000052237">
    <property type="component" value="Unassembled WGS sequence"/>
</dbReference>
<name>A0A0S4S7J9_CAMHY</name>
<evidence type="ECO:0000313" key="3">
    <source>
        <dbReference type="Proteomes" id="UP000052237"/>
    </source>
</evidence>
<keyword evidence="3" id="KW-1185">Reference proteome</keyword>
<feature type="domain" description="PilZ" evidence="1">
    <location>
        <begin position="251"/>
        <end position="343"/>
    </location>
</feature>
<organism evidence="2 3">
    <name type="scientific">Campylobacter hyointestinalis subsp. hyointestinalis</name>
    <dbReference type="NCBI Taxonomy" id="91352"/>
    <lineage>
        <taxon>Bacteria</taxon>
        <taxon>Pseudomonadati</taxon>
        <taxon>Campylobacterota</taxon>
        <taxon>Epsilonproteobacteria</taxon>
        <taxon>Campylobacterales</taxon>
        <taxon>Campylobacteraceae</taxon>
        <taxon>Campylobacter</taxon>
    </lineage>
</organism>
<reference evidence="2 3" key="1">
    <citation type="submission" date="2015-11" db="EMBL/GenBank/DDBJ databases">
        <authorList>
            <consortium name="Pathogen Informatics"/>
        </authorList>
    </citation>
    <scope>NUCLEOTIDE SEQUENCE [LARGE SCALE GENOMIC DNA]</scope>
    <source>
        <strain evidence="2 3">006A-0059</strain>
    </source>
</reference>
<comment type="caution">
    <text evidence="2">The sequence shown here is derived from an EMBL/GenBank/DDBJ whole genome shotgun (WGS) entry which is preliminary data.</text>
</comment>
<dbReference type="GO" id="GO:0035438">
    <property type="term" value="F:cyclic-di-GMP binding"/>
    <property type="evidence" value="ECO:0007669"/>
    <property type="project" value="InterPro"/>
</dbReference>
<accession>A0A0S4S7J9</accession>
<dbReference type="RefSeq" id="WP_059435200.1">
    <property type="nucleotide sequence ID" value="NZ_FAVB01000003.1"/>
</dbReference>
<dbReference type="AlphaFoldDB" id="A0A0S4S7J9"/>
<dbReference type="Pfam" id="PF07238">
    <property type="entry name" value="PilZ"/>
    <property type="match status" value="1"/>
</dbReference>
<evidence type="ECO:0000313" key="2">
    <source>
        <dbReference type="EMBL" id="CUU82320.1"/>
    </source>
</evidence>
<proteinExistence type="predicted"/>
<dbReference type="Gene3D" id="2.40.10.220">
    <property type="entry name" value="predicted glycosyltransferase like domains"/>
    <property type="match status" value="1"/>
</dbReference>
<evidence type="ECO:0000259" key="1">
    <source>
        <dbReference type="Pfam" id="PF07238"/>
    </source>
</evidence>
<dbReference type="EMBL" id="FAVB01000003">
    <property type="protein sequence ID" value="CUU82320.1"/>
    <property type="molecule type" value="Genomic_DNA"/>
</dbReference>